<dbReference type="Proteomes" id="UP000613974">
    <property type="component" value="Unassembled WGS sequence"/>
</dbReference>
<protein>
    <submittedName>
        <fullName evidence="2">Uncharacterized protein</fullName>
    </submittedName>
</protein>
<name>A0ABQ3SJQ3_9ACTN</name>
<proteinExistence type="predicted"/>
<evidence type="ECO:0000313" key="3">
    <source>
        <dbReference type="Proteomes" id="UP000613974"/>
    </source>
</evidence>
<dbReference type="RefSeq" id="WP_189744648.1">
    <property type="nucleotide sequence ID" value="NZ_BMRL01000016.1"/>
</dbReference>
<keyword evidence="1" id="KW-1133">Transmembrane helix</keyword>
<organism evidence="2 3">
    <name type="scientific">Streptomyces nojiriensis</name>
    <dbReference type="NCBI Taxonomy" id="66374"/>
    <lineage>
        <taxon>Bacteria</taxon>
        <taxon>Bacillati</taxon>
        <taxon>Actinomycetota</taxon>
        <taxon>Actinomycetes</taxon>
        <taxon>Kitasatosporales</taxon>
        <taxon>Streptomycetaceae</taxon>
        <taxon>Streptomyces</taxon>
    </lineage>
</organism>
<keyword evidence="1" id="KW-0812">Transmembrane</keyword>
<gene>
    <name evidence="2" type="ORF">Snoj_22740</name>
</gene>
<keyword evidence="1" id="KW-0472">Membrane</keyword>
<feature type="transmembrane region" description="Helical" evidence="1">
    <location>
        <begin position="32"/>
        <end position="54"/>
    </location>
</feature>
<evidence type="ECO:0000256" key="1">
    <source>
        <dbReference type="SAM" id="Phobius"/>
    </source>
</evidence>
<sequence>MAALYEEIATAQGWKLTLAMQRTKTATARRRVLSLIGYAIVAALGFDVIISPILGVHPEARTSGRCGAGSP</sequence>
<dbReference type="EMBL" id="BNEC01000003">
    <property type="protein sequence ID" value="GHI68356.1"/>
    <property type="molecule type" value="Genomic_DNA"/>
</dbReference>
<dbReference type="GeneID" id="95594650"/>
<evidence type="ECO:0000313" key="2">
    <source>
        <dbReference type="EMBL" id="GHI68356.1"/>
    </source>
</evidence>
<comment type="caution">
    <text evidence="2">The sequence shown here is derived from an EMBL/GenBank/DDBJ whole genome shotgun (WGS) entry which is preliminary data.</text>
</comment>
<reference evidence="3" key="1">
    <citation type="submission" date="2023-07" db="EMBL/GenBank/DDBJ databases">
        <title>Whole genome shotgun sequence of Streptomyces nojiriensis NBRC 13794.</title>
        <authorList>
            <person name="Komaki H."/>
            <person name="Tamura T."/>
        </authorList>
    </citation>
    <scope>NUCLEOTIDE SEQUENCE [LARGE SCALE GENOMIC DNA]</scope>
    <source>
        <strain evidence="3">NBRC 13794</strain>
    </source>
</reference>
<accession>A0ABQ3SJQ3</accession>
<keyword evidence="3" id="KW-1185">Reference proteome</keyword>